<proteinExistence type="predicted"/>
<sequence length="468" mass="50165">MRVTAGLVLGTILLLGVLTVASAQAQEPGYAAGAAAFARGDYARAHEIWQPLAAAHDVRAQYGEGLLHANGWGVPRDMLRAQHLYTVAAERGHPGAQYNLAVMRDTGNGVPRDTAQAAFWYTESARQGLPVAAYNLALMTLAGEGLRRDPARAVAWLERARGTDRAALIAALPAVSVATARANIRRTPGLDGEILARANRGDELRVFTQRAGWVEIWKIAGDGTPDTVGWIAQQLLSNTPDPNAKPVRLDRFEFGPLTDLDARRVRRPAPAPTRTTVRSRSAAVDAEGDRLLRNSGWLVGLNTVDFGTPPPGEFARVATERLNVRRMPSVNASVIAQLRRDERVQVIDRRSGWRRIALPDDAGNGWVAAFLLQETPATADGSSSGRAARIGARNANLRAGPSNNATVLGQLHRGEPVRVIGERRGWREVQFSGAPGRGWVAAFLIAGEIAPPARAAQRAAVRVGESGG</sequence>
<dbReference type="EMBL" id="AFNV02000003">
    <property type="protein sequence ID" value="ERJ20403.1"/>
    <property type="molecule type" value="Genomic_DNA"/>
</dbReference>
<reference evidence="3 4" key="1">
    <citation type="journal article" date="2011" name="J. Bacteriol.">
        <title>Genome sequence of Salinisphaera shabanensis, a gammaproteobacterium from the harsh, variable environment of the brine-seawater interface of the Shaban Deep in the Red Sea.</title>
        <authorList>
            <person name="Antunes A."/>
            <person name="Alam I."/>
            <person name="Bajic V.B."/>
            <person name="Stingl U."/>
        </authorList>
    </citation>
    <scope>NUCLEOTIDE SEQUENCE [LARGE SCALE GENOMIC DNA]</scope>
    <source>
        <strain evidence="3 4">E1L3A</strain>
    </source>
</reference>
<keyword evidence="4" id="KW-1185">Reference proteome</keyword>
<comment type="caution">
    <text evidence="3">The sequence shown here is derived from an EMBL/GenBank/DDBJ whole genome shotgun (WGS) entry which is preliminary data.</text>
</comment>
<dbReference type="InterPro" id="IPR006597">
    <property type="entry name" value="Sel1-like"/>
</dbReference>
<protein>
    <submittedName>
        <fullName evidence="3">Sel1-like protein</fullName>
    </submittedName>
</protein>
<dbReference type="PROSITE" id="PS51781">
    <property type="entry name" value="SH3B"/>
    <property type="match status" value="1"/>
</dbReference>
<dbReference type="SMART" id="SM00287">
    <property type="entry name" value="SH3b"/>
    <property type="match status" value="3"/>
</dbReference>
<dbReference type="InterPro" id="IPR003646">
    <property type="entry name" value="SH3-like_bac-type"/>
</dbReference>
<feature type="domain" description="SH3b" evidence="2">
    <location>
        <begin position="385"/>
        <end position="448"/>
    </location>
</feature>
<dbReference type="RefSeq" id="WP_006914198.1">
    <property type="nucleotide sequence ID" value="NZ_AFNV02000003.1"/>
</dbReference>
<keyword evidence="1" id="KW-0732">Signal</keyword>
<dbReference type="PANTHER" id="PTHR45011:SF1">
    <property type="entry name" value="DAP3-BINDING CELL DEATH ENHANCER 1"/>
    <property type="match status" value="1"/>
</dbReference>
<dbReference type="OrthoDB" id="6810016at2"/>
<dbReference type="STRING" id="1033802.SSPSH_000513"/>
<dbReference type="eggNOG" id="COG3807">
    <property type="taxonomic scope" value="Bacteria"/>
</dbReference>
<dbReference type="SUPFAM" id="SSF81901">
    <property type="entry name" value="HCP-like"/>
    <property type="match status" value="1"/>
</dbReference>
<dbReference type="AlphaFoldDB" id="U2G2I5"/>
<feature type="chain" id="PRO_5004627046" evidence="1">
    <location>
        <begin position="26"/>
        <end position="468"/>
    </location>
</feature>
<dbReference type="Gene3D" id="2.30.30.40">
    <property type="entry name" value="SH3 Domains"/>
    <property type="match status" value="3"/>
</dbReference>
<reference evidence="3 4" key="2">
    <citation type="journal article" date="2013" name="PLoS ONE">
        <title>INDIGO - INtegrated Data Warehouse of MIcrobial GenOmes with Examples from the Red Sea Extremophiles.</title>
        <authorList>
            <person name="Alam I."/>
            <person name="Antunes A."/>
            <person name="Kamau A.A."/>
            <person name="Ba Alawi W."/>
            <person name="Kalkatawi M."/>
            <person name="Stingl U."/>
            <person name="Bajic V.B."/>
        </authorList>
    </citation>
    <scope>NUCLEOTIDE SEQUENCE [LARGE SCALE GENOMIC DNA]</scope>
    <source>
        <strain evidence="3 4">E1L3A</strain>
    </source>
</reference>
<dbReference type="eggNOG" id="COG0790">
    <property type="taxonomic scope" value="Bacteria"/>
</dbReference>
<accession>U2G2I5</accession>
<gene>
    <name evidence="3" type="ORF">SSPSH_000513</name>
</gene>
<dbReference type="Gene3D" id="1.25.40.10">
    <property type="entry name" value="Tetratricopeptide repeat domain"/>
    <property type="match status" value="1"/>
</dbReference>
<dbReference type="SMART" id="SM00671">
    <property type="entry name" value="SEL1"/>
    <property type="match status" value="3"/>
</dbReference>
<evidence type="ECO:0000313" key="3">
    <source>
        <dbReference type="EMBL" id="ERJ20403.1"/>
    </source>
</evidence>
<dbReference type="InterPro" id="IPR011990">
    <property type="entry name" value="TPR-like_helical_dom_sf"/>
</dbReference>
<evidence type="ECO:0000256" key="1">
    <source>
        <dbReference type="SAM" id="SignalP"/>
    </source>
</evidence>
<dbReference type="InterPro" id="IPR052748">
    <property type="entry name" value="ISR_Activator"/>
</dbReference>
<dbReference type="Proteomes" id="UP000006242">
    <property type="component" value="Unassembled WGS sequence"/>
</dbReference>
<name>U2G2I5_9GAMM</name>
<dbReference type="Pfam" id="PF08238">
    <property type="entry name" value="Sel1"/>
    <property type="match status" value="3"/>
</dbReference>
<feature type="signal peptide" evidence="1">
    <location>
        <begin position="1"/>
        <end position="25"/>
    </location>
</feature>
<dbReference type="PANTHER" id="PTHR45011">
    <property type="entry name" value="DAP3-BINDING CELL DEATH ENHANCER 1"/>
    <property type="match status" value="1"/>
</dbReference>
<organism evidence="3 4">
    <name type="scientific">Salinisphaera shabanensis E1L3A</name>
    <dbReference type="NCBI Taxonomy" id="1033802"/>
    <lineage>
        <taxon>Bacteria</taxon>
        <taxon>Pseudomonadati</taxon>
        <taxon>Pseudomonadota</taxon>
        <taxon>Gammaproteobacteria</taxon>
        <taxon>Salinisphaerales</taxon>
        <taxon>Salinisphaeraceae</taxon>
        <taxon>Salinisphaera</taxon>
    </lineage>
</organism>
<dbReference type="Pfam" id="PF08239">
    <property type="entry name" value="SH3_3"/>
    <property type="match status" value="3"/>
</dbReference>
<evidence type="ECO:0000259" key="2">
    <source>
        <dbReference type="PROSITE" id="PS51781"/>
    </source>
</evidence>
<evidence type="ECO:0000313" key="4">
    <source>
        <dbReference type="Proteomes" id="UP000006242"/>
    </source>
</evidence>